<organism evidence="2 3">
    <name type="scientific">Synechococcus elongatus PCC 11801</name>
    <dbReference type="NCBI Taxonomy" id="2219813"/>
    <lineage>
        <taxon>Bacteria</taxon>
        <taxon>Bacillati</taxon>
        <taxon>Cyanobacteriota</taxon>
        <taxon>Cyanophyceae</taxon>
        <taxon>Synechococcales</taxon>
        <taxon>Synechococcaceae</taxon>
        <taxon>Synechococcus</taxon>
    </lineage>
</organism>
<dbReference type="Proteomes" id="UP000267249">
    <property type="component" value="Chromosome"/>
</dbReference>
<feature type="region of interest" description="Disordered" evidence="1">
    <location>
        <begin position="50"/>
        <end position="83"/>
    </location>
</feature>
<protein>
    <submittedName>
        <fullName evidence="2">Uncharacterized protein</fullName>
    </submittedName>
</protein>
<reference evidence="2 3" key="1">
    <citation type="journal article" date="2018" name="Sci. Rep.">
        <title>Genome Features and Biochemical Characteristics of a Robust, Fast Growing and Naturally Transformable Cyanobacterium Synechococcus elongatus PCC 11801 Isolated from India.</title>
        <authorList>
            <person name="Jaiswal D."/>
            <person name="Sengupta A."/>
            <person name="Sohoni S."/>
            <person name="Sengupta S."/>
            <person name="Phadnavis A.G."/>
            <person name="Pakrasi H.B."/>
            <person name="Wangikar P.P."/>
        </authorList>
    </citation>
    <scope>NUCLEOTIDE SEQUENCE [LARGE SCALE GENOMIC DNA]</scope>
    <source>
        <strain evidence="2 3">PCC 11801</strain>
    </source>
</reference>
<evidence type="ECO:0000313" key="2">
    <source>
        <dbReference type="EMBL" id="AZB72332.2"/>
    </source>
</evidence>
<dbReference type="EMBL" id="CP030139">
    <property type="protein sequence ID" value="AZB72332.2"/>
    <property type="molecule type" value="Genomic_DNA"/>
</dbReference>
<name>A0AAN1QMZ0_SYNEL</name>
<sequence length="113" mass="12142">MFSEEQLMTLLNDSLQITQKTTVSQAIPESVKEQAAAQIAVTPEYTNKLNPPSGFAGPIPDFKAPTKDIEGAIQTTPGGQKNNGTIFGTGFTVESFLKHSLAKKQVQIFGNLC</sequence>
<evidence type="ECO:0000313" key="3">
    <source>
        <dbReference type="Proteomes" id="UP000267249"/>
    </source>
</evidence>
<feature type="compositionally biased region" description="Polar residues" evidence="1">
    <location>
        <begin position="73"/>
        <end position="83"/>
    </location>
</feature>
<proteinExistence type="predicted"/>
<accession>A0AAN1QMZ0</accession>
<dbReference type="AlphaFoldDB" id="A0AAN1QMZ0"/>
<dbReference type="RefSeq" id="WP_208676478.1">
    <property type="nucleotide sequence ID" value="NZ_CP030139.2"/>
</dbReference>
<gene>
    <name evidence="2" type="ORF">DOP62_05995</name>
</gene>
<evidence type="ECO:0000256" key="1">
    <source>
        <dbReference type="SAM" id="MobiDB-lite"/>
    </source>
</evidence>